<evidence type="ECO:0000256" key="3">
    <source>
        <dbReference type="ARBA" id="ARBA00022759"/>
    </source>
</evidence>
<feature type="chain" id="PRO_5025485360" evidence="7">
    <location>
        <begin position="22"/>
        <end position="229"/>
    </location>
</feature>
<sequence>MKTPYLILFVLLVCYIASIASHPNFDHFWLVQSWPPGYCQENRCNKTPIAFVLHGLWPVDSNGQTLSNYGVADANVSRILKQDPSLGKNMEKYWPSLAVQSKAGREGFWRHQWKEHGTGQSRYLASDYFRLAVRLMKNMDGLVLNALKVKGIQPNGSTYLKTDYIKAIKTVTRDKDPLLFCFRKNQADHHLKEVIICIDDQGRSFISCLGRLEKIQDRCKPNIRFPFQA</sequence>
<dbReference type="PANTHER" id="PTHR11240">
    <property type="entry name" value="RIBONUCLEASE T2"/>
    <property type="match status" value="1"/>
</dbReference>
<dbReference type="GO" id="GO:0005576">
    <property type="term" value="C:extracellular region"/>
    <property type="evidence" value="ECO:0007669"/>
    <property type="project" value="TreeGrafter"/>
</dbReference>
<keyword evidence="3" id="KW-0255">Endonuclease</keyword>
<dbReference type="AlphaFoldDB" id="A0A6B9KL57"/>
<dbReference type="Gene3D" id="3.90.730.10">
    <property type="entry name" value="Ribonuclease T2-like"/>
    <property type="match status" value="1"/>
</dbReference>
<evidence type="ECO:0000256" key="1">
    <source>
        <dbReference type="ARBA" id="ARBA00007469"/>
    </source>
</evidence>
<dbReference type="InterPro" id="IPR036430">
    <property type="entry name" value="RNase_T2-like_sf"/>
</dbReference>
<keyword evidence="7" id="KW-0732">Signal</keyword>
<dbReference type="SUPFAM" id="SSF55895">
    <property type="entry name" value="Ribonuclease Rh-like"/>
    <property type="match status" value="1"/>
</dbReference>
<evidence type="ECO:0000256" key="2">
    <source>
        <dbReference type="ARBA" id="ARBA00022722"/>
    </source>
</evidence>
<dbReference type="PROSITE" id="PS00530">
    <property type="entry name" value="RNASE_T2_1"/>
    <property type="match status" value="1"/>
</dbReference>
<evidence type="ECO:0000313" key="8">
    <source>
        <dbReference type="EMBL" id="QHA79787.1"/>
    </source>
</evidence>
<reference evidence="8" key="1">
    <citation type="submission" date="2019-11" db="EMBL/GenBank/DDBJ databases">
        <title>Citrus has S-RNase-based self-incompatibility: evolution of self-compatibility by a mutant Sm-RNase.</title>
        <authorList>
            <person name="Mei L."/>
        </authorList>
    </citation>
    <scope>NUCLEOTIDE SEQUENCE</scope>
</reference>
<dbReference type="InterPro" id="IPR018188">
    <property type="entry name" value="RNase_T2_His_AS_1"/>
</dbReference>
<protein>
    <submittedName>
        <fullName evidence="8">S11-ribonuclease</fullName>
    </submittedName>
</protein>
<dbReference type="GO" id="GO:0033897">
    <property type="term" value="F:ribonuclease T2 activity"/>
    <property type="evidence" value="ECO:0007669"/>
    <property type="project" value="InterPro"/>
</dbReference>
<accession>A0A6B9KL57</accession>
<keyword evidence="2" id="KW-0540">Nuclease</keyword>
<evidence type="ECO:0000256" key="7">
    <source>
        <dbReference type="SAM" id="SignalP"/>
    </source>
</evidence>
<dbReference type="Pfam" id="PF00445">
    <property type="entry name" value="Ribonuclease_T2"/>
    <property type="match status" value="1"/>
</dbReference>
<evidence type="ECO:0000256" key="6">
    <source>
        <dbReference type="RuleBase" id="RU004328"/>
    </source>
</evidence>
<dbReference type="EMBL" id="MN652907">
    <property type="protein sequence ID" value="QHA79787.1"/>
    <property type="molecule type" value="mRNA"/>
</dbReference>
<dbReference type="GO" id="GO:0016787">
    <property type="term" value="F:hydrolase activity"/>
    <property type="evidence" value="ECO:0007669"/>
    <property type="project" value="UniProtKB-KW"/>
</dbReference>
<dbReference type="GO" id="GO:0006401">
    <property type="term" value="P:RNA catabolic process"/>
    <property type="evidence" value="ECO:0007669"/>
    <property type="project" value="TreeGrafter"/>
</dbReference>
<evidence type="ECO:0000256" key="4">
    <source>
        <dbReference type="ARBA" id="ARBA00022801"/>
    </source>
</evidence>
<feature type="signal peptide" evidence="7">
    <location>
        <begin position="1"/>
        <end position="21"/>
    </location>
</feature>
<name>A0A6B9KL57_CITRE</name>
<dbReference type="GO" id="GO:0003723">
    <property type="term" value="F:RNA binding"/>
    <property type="evidence" value="ECO:0007669"/>
    <property type="project" value="InterPro"/>
</dbReference>
<comment type="similarity">
    <text evidence="1 6">Belongs to the RNase T2 family.</text>
</comment>
<dbReference type="InterPro" id="IPR001568">
    <property type="entry name" value="RNase_T2-like"/>
</dbReference>
<keyword evidence="4" id="KW-0378">Hydrolase</keyword>
<dbReference type="PANTHER" id="PTHR11240:SF75">
    <property type="entry name" value="RIBONUCLEASE 3"/>
    <property type="match status" value="1"/>
</dbReference>
<organism evidence="8">
    <name type="scientific">Citrus reticulata</name>
    <name type="common">Tangerine</name>
    <dbReference type="NCBI Taxonomy" id="85571"/>
    <lineage>
        <taxon>Eukaryota</taxon>
        <taxon>Viridiplantae</taxon>
        <taxon>Streptophyta</taxon>
        <taxon>Embryophyta</taxon>
        <taxon>Tracheophyta</taxon>
        <taxon>Spermatophyta</taxon>
        <taxon>Magnoliopsida</taxon>
        <taxon>eudicotyledons</taxon>
        <taxon>Gunneridae</taxon>
        <taxon>Pentapetalae</taxon>
        <taxon>rosids</taxon>
        <taxon>malvids</taxon>
        <taxon>Sapindales</taxon>
        <taxon>Rutaceae</taxon>
        <taxon>Aurantioideae</taxon>
        <taxon>Citrus</taxon>
    </lineage>
</organism>
<proteinExistence type="evidence at transcript level"/>
<evidence type="ECO:0000256" key="5">
    <source>
        <dbReference type="ARBA" id="ARBA00023239"/>
    </source>
</evidence>
<keyword evidence="5" id="KW-0456">Lyase</keyword>